<dbReference type="AlphaFoldDB" id="A0A926IQ06"/>
<proteinExistence type="predicted"/>
<dbReference type="EMBL" id="JACRTF010000001">
    <property type="protein sequence ID" value="MBC8592243.1"/>
    <property type="molecule type" value="Genomic_DNA"/>
</dbReference>
<dbReference type="Proteomes" id="UP000651085">
    <property type="component" value="Unassembled WGS sequence"/>
</dbReference>
<evidence type="ECO:0000256" key="1">
    <source>
        <dbReference type="SAM" id="SignalP"/>
    </source>
</evidence>
<dbReference type="InterPro" id="IPR041286">
    <property type="entry name" value="MBG_2"/>
</dbReference>
<dbReference type="Gene3D" id="2.60.120.890">
    <property type="entry name" value="BT2081, beta-jelly-roll domain"/>
    <property type="match status" value="1"/>
</dbReference>
<evidence type="ECO:0000259" key="2">
    <source>
        <dbReference type="Pfam" id="PF18676"/>
    </source>
</evidence>
<name>A0A926IQ06_9BACT</name>
<keyword evidence="4" id="KW-1185">Reference proteome</keyword>
<dbReference type="RefSeq" id="WP_262433458.1">
    <property type="nucleotide sequence ID" value="NZ_JACRTF010000001.1"/>
</dbReference>
<accession>A0A926IQ06</accession>
<evidence type="ECO:0000313" key="3">
    <source>
        <dbReference type="EMBL" id="MBC8592243.1"/>
    </source>
</evidence>
<feature type="chain" id="PRO_5038058697" description="MBG domain-containing protein" evidence="1">
    <location>
        <begin position="21"/>
        <end position="1106"/>
    </location>
</feature>
<dbReference type="InterPro" id="IPR038653">
    <property type="entry name" value="Put_CMD_sf"/>
</dbReference>
<keyword evidence="1" id="KW-0732">Signal</keyword>
<sequence length="1106" mass="120425">MRKFIFAITGALLLGTTVHAQQIKGDFDKQTDWGVQTSFSGPDPSFTDMGITPDGWSALNVTQMGLNFPLVFGDAGMEGNGKSVKMMNRKLGAFGIGANSPSYITLGTTWVYADILGVMSQLGDKSDPDDSNGGSLGGIDFNFRPDSISGYFKRSHGTQNPDEIAQIIVYSWIGTSKSYSPVGDGMDLTENLPKEALVDRDIDILGIQNDGKPANGITLIGKQMYSIEGNLPDWTRISVPIEYQREENPMKLNVIISSADYFNRSNIGTENQLWADNVRFIYNSKLKSITIDGKALDGFDEDTLTYVLPQADASKTVAAKAFGKNANVTIGELKDSQRTITVEDLTAAGVKKHVYTLIYKGAPAELSWKQVSAEDCVYGNTIDIKPVSANTEGLFSYEISNTDLAEIVDGNQLHFKGVGEIKITARQAAGGEYSPSVSEPLVLNVRKAPLVIGVKDIERKYNYSDDKFEFVYEGLKNDDAEHIDRVFTVKPVVSIPEQTLPNGKILKTTKGVYVGEYVLTVSGATAANYEPTYTTGTLTVTPAAPIVIGIKAASVDEGSDLPVLTVDYSKLIGEDKLDHSLVFSAEPTLKTSAVKGSPAGTYDILFDAEGTLTEAAKKNYESISYAEKGVLTIKAIKTQPAFEDLVSKVEGLPEKEYVYAGYTDILGRILVYDKEGNLMDPDLLTFSTNSNSAFGIEKNGDYRLWGSVNGATGDVEIKVTVKETETTLPVTEVVGHTLILKKEANIRPKDFALSAGDFIGNMGDAFPIYIQSEEILEKDLDAFGMLGAFVTCPTLNIETPDGILKLEVDPESDYKNSFKEEAVEKLHQLPTGKYSFTLEGGESTQYAYNYDNTVKGVMLVPGKSTVEIKGIDNLVYGRKEPFKIEIEANGSPVTEYTITKNFIQETDAVGEYKVLSVGTDTITFTIPATEQTIEETCVRILTVNKATLIVTPEDIICKEGSVVIPETYEFKYEGFVNEDNASSLDVLPIGICQVTETAKEGEVFTIFATGAEDDHYDFVYREGKFMINGEQGITNNTADGKIRVLFTKGNLVIQGNEDALPIAIYNLQGVLVANFDGRDAIIPVALSGHGIYIVRIGNYASKIVID</sequence>
<comment type="caution">
    <text evidence="3">The sequence shown here is derived from an EMBL/GenBank/DDBJ whole genome shotgun (WGS) entry which is preliminary data.</text>
</comment>
<feature type="domain" description="MBG" evidence="2">
    <location>
        <begin position="451"/>
        <end position="539"/>
    </location>
</feature>
<gene>
    <name evidence="3" type="ORF">H8744_03105</name>
</gene>
<protein>
    <recommendedName>
        <fullName evidence="2">MBG domain-containing protein</fullName>
    </recommendedName>
</protein>
<reference evidence="3" key="1">
    <citation type="submission" date="2020-08" db="EMBL/GenBank/DDBJ databases">
        <title>Genome public.</title>
        <authorList>
            <person name="Liu C."/>
            <person name="Sun Q."/>
        </authorList>
    </citation>
    <scope>NUCLEOTIDE SEQUENCE</scope>
    <source>
        <strain evidence="3">N12</strain>
    </source>
</reference>
<feature type="signal peptide" evidence="1">
    <location>
        <begin position="1"/>
        <end position="20"/>
    </location>
</feature>
<organism evidence="3 4">
    <name type="scientific">Jilunia laotingensis</name>
    <dbReference type="NCBI Taxonomy" id="2763675"/>
    <lineage>
        <taxon>Bacteria</taxon>
        <taxon>Pseudomonadati</taxon>
        <taxon>Bacteroidota</taxon>
        <taxon>Bacteroidia</taxon>
        <taxon>Bacteroidales</taxon>
        <taxon>Bacteroidaceae</taxon>
        <taxon>Jilunia</taxon>
    </lineage>
</organism>
<dbReference type="Pfam" id="PF18676">
    <property type="entry name" value="MBG_2"/>
    <property type="match status" value="1"/>
</dbReference>
<evidence type="ECO:0000313" key="4">
    <source>
        <dbReference type="Proteomes" id="UP000651085"/>
    </source>
</evidence>